<evidence type="ECO:0000313" key="1">
    <source>
        <dbReference type="EMBL" id="KAK8994312.1"/>
    </source>
</evidence>
<dbReference type="Proteomes" id="UP001396334">
    <property type="component" value="Unassembled WGS sequence"/>
</dbReference>
<proteinExistence type="predicted"/>
<evidence type="ECO:0000313" key="2">
    <source>
        <dbReference type="Proteomes" id="UP001396334"/>
    </source>
</evidence>
<name>A0ABR2Q0U9_9ROSI</name>
<accession>A0ABR2Q0U9</accession>
<dbReference type="EMBL" id="JBBPBN010000047">
    <property type="protein sequence ID" value="KAK8994312.1"/>
    <property type="molecule type" value="Genomic_DNA"/>
</dbReference>
<sequence>MGCIAGSAMELDIADAVPGKVTDLKPDENYGRMLILFIAYDCFQNLFINLSSSRHKRSSLDLKFDLRSIEFRMFKTSLKDLKVSA</sequence>
<protein>
    <submittedName>
        <fullName evidence="1">Uncharacterized protein</fullName>
    </submittedName>
</protein>
<comment type="caution">
    <text evidence="1">The sequence shown here is derived from an EMBL/GenBank/DDBJ whole genome shotgun (WGS) entry which is preliminary data.</text>
</comment>
<keyword evidence="2" id="KW-1185">Reference proteome</keyword>
<gene>
    <name evidence="1" type="ORF">V6N11_045406</name>
</gene>
<reference evidence="1 2" key="1">
    <citation type="journal article" date="2024" name="G3 (Bethesda)">
        <title>Genome assembly of Hibiscus sabdariffa L. provides insights into metabolisms of medicinal natural products.</title>
        <authorList>
            <person name="Kim T."/>
        </authorList>
    </citation>
    <scope>NUCLEOTIDE SEQUENCE [LARGE SCALE GENOMIC DNA]</scope>
    <source>
        <strain evidence="1">TK-2024</strain>
        <tissue evidence="1">Old leaves</tissue>
    </source>
</reference>
<organism evidence="1 2">
    <name type="scientific">Hibiscus sabdariffa</name>
    <name type="common">roselle</name>
    <dbReference type="NCBI Taxonomy" id="183260"/>
    <lineage>
        <taxon>Eukaryota</taxon>
        <taxon>Viridiplantae</taxon>
        <taxon>Streptophyta</taxon>
        <taxon>Embryophyta</taxon>
        <taxon>Tracheophyta</taxon>
        <taxon>Spermatophyta</taxon>
        <taxon>Magnoliopsida</taxon>
        <taxon>eudicotyledons</taxon>
        <taxon>Gunneridae</taxon>
        <taxon>Pentapetalae</taxon>
        <taxon>rosids</taxon>
        <taxon>malvids</taxon>
        <taxon>Malvales</taxon>
        <taxon>Malvaceae</taxon>
        <taxon>Malvoideae</taxon>
        <taxon>Hibiscus</taxon>
    </lineage>
</organism>